<reference evidence="2" key="2">
    <citation type="submission" date="2020-09" db="EMBL/GenBank/DDBJ databases">
        <authorList>
            <person name="Sun Q."/>
            <person name="Zhou Y."/>
        </authorList>
    </citation>
    <scope>NUCLEOTIDE SEQUENCE</scope>
    <source>
        <strain evidence="2">CGMCC 1.15493</strain>
    </source>
</reference>
<protein>
    <submittedName>
        <fullName evidence="2">Uncharacterized protein</fullName>
    </submittedName>
</protein>
<sequence length="184" mass="19105">MTSELQNDPLLAEAIARRDESRAQILRARANRTGGNSVERLAAAFDKMAAQAEKASRQSTDALGDIDQPQPDKAGTAPTLSDSAGNFAPNPAVANVGGIGVEASNTKAGTGQQAEKPEDVDLSGATAGVGTDGEIGGNSAEIPTDWEGSHWRTRVALAEKISGRDDVKTEEANAIIAAEVARRR</sequence>
<dbReference type="EMBL" id="BMJJ01000022">
    <property type="protein sequence ID" value="GGD43459.1"/>
    <property type="molecule type" value="Genomic_DNA"/>
</dbReference>
<proteinExistence type="predicted"/>
<reference evidence="2" key="1">
    <citation type="journal article" date="2014" name="Int. J. Syst. Evol. Microbiol.">
        <title>Complete genome sequence of Corynebacterium casei LMG S-19264T (=DSM 44701T), isolated from a smear-ripened cheese.</title>
        <authorList>
            <consortium name="US DOE Joint Genome Institute (JGI-PGF)"/>
            <person name="Walter F."/>
            <person name="Albersmeier A."/>
            <person name="Kalinowski J."/>
            <person name="Ruckert C."/>
        </authorList>
    </citation>
    <scope>NUCLEOTIDE SEQUENCE</scope>
    <source>
        <strain evidence="2">CGMCC 1.15493</strain>
    </source>
</reference>
<name>A0A916YFV6_9HYPH</name>
<accession>A0A916YFV6</accession>
<evidence type="ECO:0000256" key="1">
    <source>
        <dbReference type="SAM" id="MobiDB-lite"/>
    </source>
</evidence>
<gene>
    <name evidence="2" type="ORF">GCM10011335_52600</name>
</gene>
<feature type="compositionally biased region" description="Polar residues" evidence="1">
    <location>
        <begin position="103"/>
        <end position="113"/>
    </location>
</feature>
<dbReference type="AlphaFoldDB" id="A0A916YFV6"/>
<keyword evidence="3" id="KW-1185">Reference proteome</keyword>
<dbReference type="RefSeq" id="WP_188855418.1">
    <property type="nucleotide sequence ID" value="NZ_BMJJ01000022.1"/>
</dbReference>
<comment type="caution">
    <text evidence="2">The sequence shown here is derived from an EMBL/GenBank/DDBJ whole genome shotgun (WGS) entry which is preliminary data.</text>
</comment>
<evidence type="ECO:0000313" key="3">
    <source>
        <dbReference type="Proteomes" id="UP000613160"/>
    </source>
</evidence>
<feature type="region of interest" description="Disordered" evidence="1">
    <location>
        <begin position="48"/>
        <end position="147"/>
    </location>
</feature>
<evidence type="ECO:0000313" key="2">
    <source>
        <dbReference type="EMBL" id="GGD43459.1"/>
    </source>
</evidence>
<dbReference type="Proteomes" id="UP000613160">
    <property type="component" value="Unassembled WGS sequence"/>
</dbReference>
<organism evidence="2 3">
    <name type="scientific">Aureimonas glaciei</name>
    <dbReference type="NCBI Taxonomy" id="1776957"/>
    <lineage>
        <taxon>Bacteria</taxon>
        <taxon>Pseudomonadati</taxon>
        <taxon>Pseudomonadota</taxon>
        <taxon>Alphaproteobacteria</taxon>
        <taxon>Hyphomicrobiales</taxon>
        <taxon>Aurantimonadaceae</taxon>
        <taxon>Aureimonas</taxon>
    </lineage>
</organism>